<dbReference type="Proteomes" id="UP000685013">
    <property type="component" value="Chromosome 4"/>
</dbReference>
<proteinExistence type="predicted"/>
<name>A0AAV6NQJ5_9ROSI</name>
<evidence type="ECO:0000256" key="1">
    <source>
        <dbReference type="SAM" id="Phobius"/>
    </source>
</evidence>
<evidence type="ECO:0000313" key="2">
    <source>
        <dbReference type="EMBL" id="KAG6601211.1"/>
    </source>
</evidence>
<feature type="transmembrane region" description="Helical" evidence="1">
    <location>
        <begin position="54"/>
        <end position="80"/>
    </location>
</feature>
<dbReference type="EMBL" id="JAGKQH010000004">
    <property type="protein sequence ID" value="KAG6601211.1"/>
    <property type="molecule type" value="Genomic_DNA"/>
</dbReference>
<gene>
    <name evidence="2" type="ORF">SDJN03_06444</name>
</gene>
<reference evidence="2 3" key="1">
    <citation type="journal article" date="2021" name="Hortic Res">
        <title>The domestication of Cucurbita argyrosperma as revealed by the genome of its wild relative.</title>
        <authorList>
            <person name="Barrera-Redondo J."/>
            <person name="Sanchez-de la Vega G."/>
            <person name="Aguirre-Liguori J.A."/>
            <person name="Castellanos-Morales G."/>
            <person name="Gutierrez-Guerrero Y.T."/>
            <person name="Aguirre-Dugua X."/>
            <person name="Aguirre-Planter E."/>
            <person name="Tenaillon M.I."/>
            <person name="Lira-Saade R."/>
            <person name="Eguiarte L.E."/>
        </authorList>
    </citation>
    <scope>NUCLEOTIDE SEQUENCE [LARGE SCALE GENOMIC DNA]</scope>
    <source>
        <strain evidence="2">JBR-2021</strain>
    </source>
</reference>
<dbReference type="AlphaFoldDB" id="A0AAV6NQJ5"/>
<organism evidence="2 3">
    <name type="scientific">Cucurbita argyrosperma subsp. sororia</name>
    <dbReference type="NCBI Taxonomy" id="37648"/>
    <lineage>
        <taxon>Eukaryota</taxon>
        <taxon>Viridiplantae</taxon>
        <taxon>Streptophyta</taxon>
        <taxon>Embryophyta</taxon>
        <taxon>Tracheophyta</taxon>
        <taxon>Spermatophyta</taxon>
        <taxon>Magnoliopsida</taxon>
        <taxon>eudicotyledons</taxon>
        <taxon>Gunneridae</taxon>
        <taxon>Pentapetalae</taxon>
        <taxon>rosids</taxon>
        <taxon>fabids</taxon>
        <taxon>Cucurbitales</taxon>
        <taxon>Cucurbitaceae</taxon>
        <taxon>Cucurbiteae</taxon>
        <taxon>Cucurbita</taxon>
    </lineage>
</organism>
<evidence type="ECO:0000313" key="3">
    <source>
        <dbReference type="Proteomes" id="UP000685013"/>
    </source>
</evidence>
<keyword evidence="1" id="KW-0472">Membrane</keyword>
<feature type="non-terminal residue" evidence="2">
    <location>
        <position position="1"/>
    </location>
</feature>
<keyword evidence="1" id="KW-1133">Transmembrane helix</keyword>
<sequence length="103" mass="12159">MSSLLSCFSKLNVSDHGVVVFHSHHSFSILVTNNSLNTYLVLKHITSKFTCESLILFFFFFFFFFHECSGKLLVFAIVFLSELRKLFHRKTRYICVRRVKLKN</sequence>
<keyword evidence="3" id="KW-1185">Reference proteome</keyword>
<comment type="caution">
    <text evidence="2">The sequence shown here is derived from an EMBL/GenBank/DDBJ whole genome shotgun (WGS) entry which is preliminary data.</text>
</comment>
<keyword evidence="1" id="KW-0812">Transmembrane</keyword>
<protein>
    <submittedName>
        <fullName evidence="2">Uncharacterized protein</fullName>
    </submittedName>
</protein>
<accession>A0AAV6NQJ5</accession>